<keyword evidence="3" id="KW-1185">Reference proteome</keyword>
<name>A0ABM8QQU6_9BACT</name>
<proteinExistence type="predicted"/>
<feature type="region of interest" description="Disordered" evidence="1">
    <location>
        <begin position="1"/>
        <end position="42"/>
    </location>
</feature>
<gene>
    <name evidence="2" type="ORF">NSPZN2_11182</name>
</gene>
<reference evidence="2 3" key="1">
    <citation type="submission" date="2021-02" db="EMBL/GenBank/DDBJ databases">
        <authorList>
            <person name="Han P."/>
        </authorList>
    </citation>
    <scope>NUCLEOTIDE SEQUENCE [LARGE SCALE GENOMIC DNA]</scope>
    <source>
        <strain evidence="2">Candidatus Nitrospira sp. ZN2</strain>
    </source>
</reference>
<sequence length="106" mass="11510">MDGHRHSFGREGQSAQGGCSRLGESDHGGQNRMPDFPLAQYDDYDGDEIGKLKPMAASQDLDSLAFLFDLDGTWWIASTSMCWPGVKPLRQPASNCRSGGFIAKSA</sequence>
<accession>A0ABM8QQU6</accession>
<evidence type="ECO:0000313" key="3">
    <source>
        <dbReference type="Proteomes" id="UP000675880"/>
    </source>
</evidence>
<organism evidence="2 3">
    <name type="scientific">Nitrospira defluvii</name>
    <dbReference type="NCBI Taxonomy" id="330214"/>
    <lineage>
        <taxon>Bacteria</taxon>
        <taxon>Pseudomonadati</taxon>
        <taxon>Nitrospirota</taxon>
        <taxon>Nitrospiria</taxon>
        <taxon>Nitrospirales</taxon>
        <taxon>Nitrospiraceae</taxon>
        <taxon>Nitrospira</taxon>
    </lineage>
</organism>
<evidence type="ECO:0000313" key="2">
    <source>
        <dbReference type="EMBL" id="CAE6710348.1"/>
    </source>
</evidence>
<dbReference type="Proteomes" id="UP000675880">
    <property type="component" value="Unassembled WGS sequence"/>
</dbReference>
<protein>
    <submittedName>
        <fullName evidence="2">Uncharacterized protein</fullName>
    </submittedName>
</protein>
<evidence type="ECO:0000256" key="1">
    <source>
        <dbReference type="SAM" id="MobiDB-lite"/>
    </source>
</evidence>
<dbReference type="EMBL" id="CAJNBJ010000001">
    <property type="protein sequence ID" value="CAE6710348.1"/>
    <property type="molecule type" value="Genomic_DNA"/>
</dbReference>
<comment type="caution">
    <text evidence="2">The sequence shown here is derived from an EMBL/GenBank/DDBJ whole genome shotgun (WGS) entry which is preliminary data.</text>
</comment>